<dbReference type="AlphaFoldDB" id="A0A8S3XFH6"/>
<feature type="region of interest" description="Disordered" evidence="1">
    <location>
        <begin position="19"/>
        <end position="59"/>
    </location>
</feature>
<evidence type="ECO:0000313" key="2">
    <source>
        <dbReference type="EMBL" id="CAG5022147.1"/>
    </source>
</evidence>
<gene>
    <name evidence="2" type="ORF">PAPOLLO_LOCUS17701</name>
</gene>
<proteinExistence type="predicted"/>
<name>A0A8S3XFH6_PARAO</name>
<comment type="caution">
    <text evidence="2">The sequence shown here is derived from an EMBL/GenBank/DDBJ whole genome shotgun (WGS) entry which is preliminary data.</text>
</comment>
<protein>
    <submittedName>
        <fullName evidence="2">(apollo) hypothetical protein</fullName>
    </submittedName>
</protein>
<accession>A0A8S3XFH6</accession>
<sequence length="142" mass="16130">MASSRLTIVNKCVERSQLPRRQVRRSGAGAARERRSAAQRRHAAASKSRAHHAPSTSELMLMVPHRVNWSSLQNKMRPPLYLIASPRTGPMYFILKIQHTEIESLPFTEGLFSSNFQCRAPVNPQTGRATEIRIQKLARERT</sequence>
<dbReference type="Proteomes" id="UP000691718">
    <property type="component" value="Unassembled WGS sequence"/>
</dbReference>
<evidence type="ECO:0000256" key="1">
    <source>
        <dbReference type="SAM" id="MobiDB-lite"/>
    </source>
</evidence>
<dbReference type="EMBL" id="CAJQZP010001146">
    <property type="protein sequence ID" value="CAG5022147.1"/>
    <property type="molecule type" value="Genomic_DNA"/>
</dbReference>
<organism evidence="2 3">
    <name type="scientific">Parnassius apollo</name>
    <name type="common">Apollo butterfly</name>
    <name type="synonym">Papilio apollo</name>
    <dbReference type="NCBI Taxonomy" id="110799"/>
    <lineage>
        <taxon>Eukaryota</taxon>
        <taxon>Metazoa</taxon>
        <taxon>Ecdysozoa</taxon>
        <taxon>Arthropoda</taxon>
        <taxon>Hexapoda</taxon>
        <taxon>Insecta</taxon>
        <taxon>Pterygota</taxon>
        <taxon>Neoptera</taxon>
        <taxon>Endopterygota</taxon>
        <taxon>Lepidoptera</taxon>
        <taxon>Glossata</taxon>
        <taxon>Ditrysia</taxon>
        <taxon>Papilionoidea</taxon>
        <taxon>Papilionidae</taxon>
        <taxon>Parnassiinae</taxon>
        <taxon>Parnassini</taxon>
        <taxon>Parnassius</taxon>
        <taxon>Parnassius</taxon>
    </lineage>
</organism>
<reference evidence="2" key="1">
    <citation type="submission" date="2021-04" db="EMBL/GenBank/DDBJ databases">
        <authorList>
            <person name="Tunstrom K."/>
        </authorList>
    </citation>
    <scope>NUCLEOTIDE SEQUENCE</scope>
</reference>
<feature type="compositionally biased region" description="Basic residues" evidence="1">
    <location>
        <begin position="37"/>
        <end position="52"/>
    </location>
</feature>
<keyword evidence="3" id="KW-1185">Reference proteome</keyword>
<evidence type="ECO:0000313" key="3">
    <source>
        <dbReference type="Proteomes" id="UP000691718"/>
    </source>
</evidence>